<sequence length="131" mass="15051">MRLRHGQRIFLSDLHKLLGLWGLWFSTLIAITGAWYFYEFGSAIADSRVEPSAPVLAHARANNHVISVNEFNAIIKRAYDAHEDWEITALYMPYSETTPIQLRGVSHHNPIIRNRALRVFIDPQSHDIVDT</sequence>
<reference evidence="2 3" key="1">
    <citation type="submission" date="2019-12" db="EMBL/GenBank/DDBJ databases">
        <title>Genome sequencing and assembly of endphytes of Porphyra tenera.</title>
        <authorList>
            <person name="Park J.M."/>
            <person name="Shin R."/>
            <person name="Jo S.H."/>
        </authorList>
    </citation>
    <scope>NUCLEOTIDE SEQUENCE [LARGE SCALE GENOMIC DNA]</scope>
    <source>
        <strain evidence="2 3">GPM4</strain>
    </source>
</reference>
<evidence type="ECO:0000256" key="1">
    <source>
        <dbReference type="SAM" id="Phobius"/>
    </source>
</evidence>
<evidence type="ECO:0000313" key="3">
    <source>
        <dbReference type="Proteomes" id="UP000464524"/>
    </source>
</evidence>
<dbReference type="AlphaFoldDB" id="A0A857JSD0"/>
<keyword evidence="1" id="KW-0472">Membrane</keyword>
<accession>A0A857JSD0</accession>
<keyword evidence="1" id="KW-0812">Transmembrane</keyword>
<feature type="transmembrane region" description="Helical" evidence="1">
    <location>
        <begin position="20"/>
        <end position="38"/>
    </location>
</feature>
<dbReference type="InterPro" id="IPR005625">
    <property type="entry name" value="PepSY-ass_TM"/>
</dbReference>
<keyword evidence="1" id="KW-1133">Transmembrane helix</keyword>
<dbReference type="Pfam" id="PF03929">
    <property type="entry name" value="PepSY_TM"/>
    <property type="match status" value="1"/>
</dbReference>
<organism evidence="2 3">
    <name type="scientific">Paraglaciecola mesophila</name>
    <dbReference type="NCBI Taxonomy" id="197222"/>
    <lineage>
        <taxon>Bacteria</taxon>
        <taxon>Pseudomonadati</taxon>
        <taxon>Pseudomonadota</taxon>
        <taxon>Gammaproteobacteria</taxon>
        <taxon>Alteromonadales</taxon>
        <taxon>Alteromonadaceae</taxon>
        <taxon>Paraglaciecola</taxon>
    </lineage>
</organism>
<proteinExistence type="predicted"/>
<dbReference type="Proteomes" id="UP000464524">
    <property type="component" value="Chromosome"/>
</dbReference>
<dbReference type="RefSeq" id="WP_160181905.1">
    <property type="nucleotide sequence ID" value="NZ_CP047656.1"/>
</dbReference>
<evidence type="ECO:0008006" key="4">
    <source>
        <dbReference type="Google" id="ProtNLM"/>
    </source>
</evidence>
<dbReference type="KEGG" id="pmes:FX988_04127"/>
<dbReference type="OrthoDB" id="5294804at2"/>
<evidence type="ECO:0000313" key="2">
    <source>
        <dbReference type="EMBL" id="QHJ13847.1"/>
    </source>
</evidence>
<protein>
    <recommendedName>
        <fullName evidence="4">PepSY domain-containing protein</fullName>
    </recommendedName>
</protein>
<keyword evidence="3" id="KW-1185">Reference proteome</keyword>
<gene>
    <name evidence="2" type="ORF">FX988_04127</name>
</gene>
<dbReference type="EMBL" id="CP047656">
    <property type="protein sequence ID" value="QHJ13847.1"/>
    <property type="molecule type" value="Genomic_DNA"/>
</dbReference>
<name>A0A857JSD0_9ALTE</name>